<dbReference type="AlphaFoldDB" id="A0A2T0SE41"/>
<sequence length="184" mass="19779">MKRHPFAAVAAVVLLLSGCGAAARPSGAAEYNAADVMFLQMMLPLHAQGLELTRIAKERTTRAEVRDIADELDTAQRDETAKMTGWLTDWSQPTAMDGDPAAHEHHGGLHQTSPAEIDALAKAPDADFDTTFLNLMTGHLHNSVELTRSEIEGGTNQPAKDLATTIRESRTKEIARLLSLVGAG</sequence>
<dbReference type="Pfam" id="PF03713">
    <property type="entry name" value="DUF305"/>
    <property type="match status" value="1"/>
</dbReference>
<reference evidence="3 4" key="1">
    <citation type="submission" date="2018-03" db="EMBL/GenBank/DDBJ databases">
        <title>Genomic Encyclopedia of Archaeal and Bacterial Type Strains, Phase II (KMG-II): from individual species to whole genera.</title>
        <authorList>
            <person name="Goeker M."/>
        </authorList>
    </citation>
    <scope>NUCLEOTIDE SEQUENCE [LARGE SCALE GENOMIC DNA]</scope>
    <source>
        <strain evidence="3 4">DSM 44720</strain>
    </source>
</reference>
<evidence type="ECO:0000313" key="3">
    <source>
        <dbReference type="EMBL" id="PRY31613.1"/>
    </source>
</evidence>
<evidence type="ECO:0000313" key="4">
    <source>
        <dbReference type="Proteomes" id="UP000239494"/>
    </source>
</evidence>
<protein>
    <submittedName>
        <fullName evidence="3">Uncharacterized protein (DUF305 family)</fullName>
    </submittedName>
</protein>
<feature type="chain" id="PRO_5038557543" evidence="1">
    <location>
        <begin position="23"/>
        <end position="184"/>
    </location>
</feature>
<organism evidence="3 4">
    <name type="scientific">Umezawaea tangerina</name>
    <dbReference type="NCBI Taxonomy" id="84725"/>
    <lineage>
        <taxon>Bacteria</taxon>
        <taxon>Bacillati</taxon>
        <taxon>Actinomycetota</taxon>
        <taxon>Actinomycetes</taxon>
        <taxon>Pseudonocardiales</taxon>
        <taxon>Pseudonocardiaceae</taxon>
        <taxon>Umezawaea</taxon>
    </lineage>
</organism>
<dbReference type="InterPro" id="IPR012347">
    <property type="entry name" value="Ferritin-like"/>
</dbReference>
<comment type="caution">
    <text evidence="3">The sequence shown here is derived from an EMBL/GenBank/DDBJ whole genome shotgun (WGS) entry which is preliminary data.</text>
</comment>
<dbReference type="PANTHER" id="PTHR36933">
    <property type="entry name" value="SLL0788 PROTEIN"/>
    <property type="match status" value="1"/>
</dbReference>
<evidence type="ECO:0000256" key="1">
    <source>
        <dbReference type="SAM" id="SignalP"/>
    </source>
</evidence>
<dbReference type="InterPro" id="IPR005183">
    <property type="entry name" value="DUF305_CopM-like"/>
</dbReference>
<proteinExistence type="predicted"/>
<dbReference type="Proteomes" id="UP000239494">
    <property type="component" value="Unassembled WGS sequence"/>
</dbReference>
<feature type="signal peptide" evidence="1">
    <location>
        <begin position="1"/>
        <end position="22"/>
    </location>
</feature>
<dbReference type="RefSeq" id="WP_106196467.1">
    <property type="nucleotide sequence ID" value="NZ_PVTF01000022.1"/>
</dbReference>
<dbReference type="PANTHER" id="PTHR36933:SF1">
    <property type="entry name" value="SLL0788 PROTEIN"/>
    <property type="match status" value="1"/>
</dbReference>
<feature type="domain" description="DUF305" evidence="2">
    <location>
        <begin position="35"/>
        <end position="178"/>
    </location>
</feature>
<dbReference type="EMBL" id="PVTF01000022">
    <property type="protein sequence ID" value="PRY31613.1"/>
    <property type="molecule type" value="Genomic_DNA"/>
</dbReference>
<dbReference type="PROSITE" id="PS51257">
    <property type="entry name" value="PROKAR_LIPOPROTEIN"/>
    <property type="match status" value="1"/>
</dbReference>
<gene>
    <name evidence="3" type="ORF">CLV43_12219</name>
</gene>
<keyword evidence="1" id="KW-0732">Signal</keyword>
<keyword evidence="4" id="KW-1185">Reference proteome</keyword>
<evidence type="ECO:0000259" key="2">
    <source>
        <dbReference type="Pfam" id="PF03713"/>
    </source>
</evidence>
<name>A0A2T0SE41_9PSEU</name>
<dbReference type="OrthoDB" id="26872at2"/>
<dbReference type="Gene3D" id="1.20.1260.10">
    <property type="match status" value="1"/>
</dbReference>
<accession>A0A2T0SE41</accession>